<dbReference type="Gene3D" id="3.40.50.880">
    <property type="match status" value="1"/>
</dbReference>
<feature type="non-terminal residue" evidence="1">
    <location>
        <position position="1"/>
    </location>
</feature>
<reference evidence="1" key="1">
    <citation type="journal article" date="2014" name="Front. Microbiol.">
        <title>High frequency of phylogenetically diverse reductive dehalogenase-homologous genes in deep subseafloor sedimentary metagenomes.</title>
        <authorList>
            <person name="Kawai M."/>
            <person name="Futagami T."/>
            <person name="Toyoda A."/>
            <person name="Takaki Y."/>
            <person name="Nishi S."/>
            <person name="Hori S."/>
            <person name="Arai W."/>
            <person name="Tsubouchi T."/>
            <person name="Morono Y."/>
            <person name="Uchiyama I."/>
            <person name="Ito T."/>
            <person name="Fujiyama A."/>
            <person name="Inagaki F."/>
            <person name="Takami H."/>
        </authorList>
    </citation>
    <scope>NUCLEOTIDE SEQUENCE</scope>
    <source>
        <strain evidence="1">Expedition CK06-06</strain>
    </source>
</reference>
<gene>
    <name evidence="1" type="ORF">S12H4_60808</name>
</gene>
<dbReference type="InterPro" id="IPR029062">
    <property type="entry name" value="Class_I_gatase-like"/>
</dbReference>
<accession>X1VF57</accession>
<comment type="caution">
    <text evidence="1">The sequence shown here is derived from an EMBL/GenBank/DDBJ whole genome shotgun (WGS) entry which is preliminary data.</text>
</comment>
<protein>
    <submittedName>
        <fullName evidence="1">Uncharacterized protein</fullName>
    </submittedName>
</protein>
<name>X1VF57_9ZZZZ</name>
<sequence>PVVDVARQLAHLTEANSVEYSPDTTVPIVHKDGKPCIRAPQIVKLVPRRYLAKLYGCETIESIVRCGLFVNQKSWSRLERVGLELLATSADGERILGFNLLHHPFYMGVAYLPQFNVSIGEPEPLLTSL</sequence>
<dbReference type="SUPFAM" id="SSF52317">
    <property type="entry name" value="Class I glutamine amidotransferase-like"/>
    <property type="match status" value="1"/>
</dbReference>
<evidence type="ECO:0000313" key="1">
    <source>
        <dbReference type="EMBL" id="GAJ16537.1"/>
    </source>
</evidence>
<dbReference type="AlphaFoldDB" id="X1VF57"/>
<proteinExistence type="predicted"/>
<organism evidence="1">
    <name type="scientific">marine sediment metagenome</name>
    <dbReference type="NCBI Taxonomy" id="412755"/>
    <lineage>
        <taxon>unclassified sequences</taxon>
        <taxon>metagenomes</taxon>
        <taxon>ecological metagenomes</taxon>
    </lineage>
</organism>
<feature type="non-terminal residue" evidence="1">
    <location>
        <position position="129"/>
    </location>
</feature>
<dbReference type="EMBL" id="BARW01040129">
    <property type="protein sequence ID" value="GAJ16537.1"/>
    <property type="molecule type" value="Genomic_DNA"/>
</dbReference>